<keyword evidence="4 10" id="KW-0498">Mitosis</keyword>
<evidence type="ECO:0000313" key="14">
    <source>
        <dbReference type="EMBL" id="PNF15531.1"/>
    </source>
</evidence>
<feature type="compositionally biased region" description="Polar residues" evidence="12">
    <location>
        <begin position="14"/>
        <end position="32"/>
    </location>
</feature>
<gene>
    <name evidence="14" type="ORF">B7P43_G16533</name>
</gene>
<feature type="coiled-coil region" evidence="11">
    <location>
        <begin position="243"/>
        <end position="298"/>
    </location>
</feature>
<dbReference type="InParanoid" id="A0A2J7PGS6"/>
<dbReference type="GO" id="GO:0005634">
    <property type="term" value="C:nucleus"/>
    <property type="evidence" value="ECO:0007669"/>
    <property type="project" value="UniProtKB-SubCell"/>
</dbReference>
<dbReference type="STRING" id="105785.A0A2J7PGS6"/>
<comment type="subcellular location">
    <subcellularLocation>
        <location evidence="10">Chromosome</location>
        <location evidence="10">Centromere</location>
        <location evidence="10">Kinetochore</location>
    </subcellularLocation>
    <subcellularLocation>
        <location evidence="10">Nucleus</location>
    </subcellularLocation>
</comment>
<dbReference type="EMBL" id="NEVH01025164">
    <property type="protein sequence ID" value="PNF15531.1"/>
    <property type="molecule type" value="Genomic_DNA"/>
</dbReference>
<dbReference type="GO" id="GO:0051301">
    <property type="term" value="P:cell division"/>
    <property type="evidence" value="ECO:0007669"/>
    <property type="project" value="UniProtKB-UniRule"/>
</dbReference>
<keyword evidence="5 10" id="KW-0995">Kinetochore</keyword>
<dbReference type="InterPro" id="IPR038273">
    <property type="entry name" value="Ndc80_sf"/>
</dbReference>
<dbReference type="InterPro" id="IPR055260">
    <property type="entry name" value="Ndc80_CH"/>
</dbReference>
<dbReference type="AlphaFoldDB" id="A0A2J7PGS6"/>
<comment type="caution">
    <text evidence="14">The sequence shown here is derived from an EMBL/GenBank/DDBJ whole genome shotgun (WGS) entry which is preliminary data.</text>
</comment>
<evidence type="ECO:0000256" key="10">
    <source>
        <dbReference type="RuleBase" id="RU368072"/>
    </source>
</evidence>
<organism evidence="14 15">
    <name type="scientific">Cryptotermes secundus</name>
    <dbReference type="NCBI Taxonomy" id="105785"/>
    <lineage>
        <taxon>Eukaryota</taxon>
        <taxon>Metazoa</taxon>
        <taxon>Ecdysozoa</taxon>
        <taxon>Arthropoda</taxon>
        <taxon>Hexapoda</taxon>
        <taxon>Insecta</taxon>
        <taxon>Pterygota</taxon>
        <taxon>Neoptera</taxon>
        <taxon>Polyneoptera</taxon>
        <taxon>Dictyoptera</taxon>
        <taxon>Blattodea</taxon>
        <taxon>Blattoidea</taxon>
        <taxon>Termitoidae</taxon>
        <taxon>Kalotermitidae</taxon>
        <taxon>Cryptotermitinae</taxon>
        <taxon>Cryptotermes</taxon>
    </lineage>
</organism>
<dbReference type="Gene3D" id="1.10.418.30">
    <property type="entry name" value="Ncd80 complex, Ncd80 subunit"/>
    <property type="match status" value="1"/>
</dbReference>
<evidence type="ECO:0000256" key="8">
    <source>
        <dbReference type="ARBA" id="ARBA00023306"/>
    </source>
</evidence>
<dbReference type="OrthoDB" id="8197470at2759"/>
<evidence type="ECO:0000256" key="7">
    <source>
        <dbReference type="ARBA" id="ARBA00023242"/>
    </source>
</evidence>
<dbReference type="PANTHER" id="PTHR10643">
    <property type="entry name" value="KINETOCHORE PROTEIN NDC80"/>
    <property type="match status" value="1"/>
</dbReference>
<evidence type="ECO:0000256" key="2">
    <source>
        <dbReference type="ARBA" id="ARBA00022454"/>
    </source>
</evidence>
<evidence type="ECO:0000256" key="6">
    <source>
        <dbReference type="ARBA" id="ARBA00023054"/>
    </source>
</evidence>
<comment type="subunit">
    <text evidence="10">Component of the NDC80 complex.</text>
</comment>
<keyword evidence="15" id="KW-1185">Reference proteome</keyword>
<evidence type="ECO:0000256" key="11">
    <source>
        <dbReference type="SAM" id="Coils"/>
    </source>
</evidence>
<dbReference type="PANTHER" id="PTHR10643:SF2">
    <property type="entry name" value="KINETOCHORE PROTEIN NDC80 HOMOLOG"/>
    <property type="match status" value="1"/>
</dbReference>
<proteinExistence type="inferred from homology"/>
<evidence type="ECO:0000256" key="1">
    <source>
        <dbReference type="ARBA" id="ARBA00007050"/>
    </source>
</evidence>
<dbReference type="InterPro" id="IPR005550">
    <property type="entry name" value="Kinetochore_Ndc80"/>
</dbReference>
<dbReference type="GO" id="GO:0051315">
    <property type="term" value="P:attachment of mitotic spindle microtubules to kinetochore"/>
    <property type="evidence" value="ECO:0007669"/>
    <property type="project" value="UniProtKB-UniRule"/>
</dbReference>
<sequence>MTPMYLFGGIPGTAQSSRSSTFGSGVCGQSSKPVLKDRRPLSDKQFQNAALQKIQSYFHQVPNMELRLSILKALNTRSLTLKLFVEMVSHLLLHFFRKNIINMSNYADEIPHLAKRLGYPGSVKKSWLITANSSHSWPNVIGFLSWLVDLVGSCSYEKLRTIMFAPEDGEDIPENILDAQTMFSYYIKCHDLFNKGASQENMATEDSQLIQEMVKKLSISDKDFECITKEIENMKGQLEDPEEVAAQREMRELETIAASLQNDVKKQQDCVQKKDAYRNELQDNIAKLSSNNDMLKAHTEKVRADILRMLHIVDSQSITVEDKKQIETECRQLEETIQMNQACCDAWSKTMYADDLKIAKVKNELKSRCIAYNTSIMEYSNALSGLDCFKMQMTFLHRDADLFMQKIINQMESFRTDLKTKLNEMEAQLEEQEESATEMNECKFAATEEYKNYMRIVEDLKTEMINMKEKVKQEEQILKCNLKKGQEECARLVTMIPLIQEEEKKWEDGKEKVRLVEAHILDAGERAKTFFVEYDAMYEDVIQKLKDQMSRLIETLEHEPSE</sequence>
<dbReference type="GO" id="GO:0031262">
    <property type="term" value="C:Ndc80 complex"/>
    <property type="evidence" value="ECO:0007669"/>
    <property type="project" value="UniProtKB-UniRule"/>
</dbReference>
<keyword evidence="6 11" id="KW-0175">Coiled coil</keyword>
<keyword evidence="7 10" id="KW-0539">Nucleus</keyword>
<accession>A0A2J7PGS6</accession>
<evidence type="ECO:0000256" key="12">
    <source>
        <dbReference type="SAM" id="MobiDB-lite"/>
    </source>
</evidence>
<feature type="coiled-coil region" evidence="11">
    <location>
        <begin position="408"/>
        <end position="488"/>
    </location>
</feature>
<name>A0A2J7PGS6_9NEOP</name>
<keyword evidence="9 10" id="KW-0137">Centromere</keyword>
<keyword evidence="3 10" id="KW-0132">Cell division</keyword>
<evidence type="ECO:0000256" key="3">
    <source>
        <dbReference type="ARBA" id="ARBA00022618"/>
    </source>
</evidence>
<keyword evidence="2 10" id="KW-0158">Chromosome</keyword>
<dbReference type="Pfam" id="PF03801">
    <property type="entry name" value="Ndc80_HEC"/>
    <property type="match status" value="1"/>
</dbReference>
<comment type="function">
    <text evidence="10">Acts as a component of the essential kinetochore-associated NDC80 complex, which is required for chromosome segregation and spindle checkpoint activity.</text>
</comment>
<keyword evidence="8 10" id="KW-0131">Cell cycle</keyword>
<comment type="similarity">
    <text evidence="1 10">Belongs to the NDC80/HEC1 family.</text>
</comment>
<evidence type="ECO:0000256" key="4">
    <source>
        <dbReference type="ARBA" id="ARBA00022776"/>
    </source>
</evidence>
<feature type="domain" description="Kinetochore protein Ndc80 CH" evidence="13">
    <location>
        <begin position="25"/>
        <end position="151"/>
    </location>
</feature>
<dbReference type="Proteomes" id="UP000235965">
    <property type="component" value="Unassembled WGS sequence"/>
</dbReference>
<protein>
    <recommendedName>
        <fullName evidence="10">Kinetochore protein NDC80</fullName>
    </recommendedName>
</protein>
<evidence type="ECO:0000256" key="5">
    <source>
        <dbReference type="ARBA" id="ARBA00022838"/>
    </source>
</evidence>
<reference evidence="14 15" key="1">
    <citation type="submission" date="2017-12" db="EMBL/GenBank/DDBJ databases">
        <title>Hemimetabolous genomes reveal molecular basis of termite eusociality.</title>
        <authorList>
            <person name="Harrison M.C."/>
            <person name="Jongepier E."/>
            <person name="Robertson H.M."/>
            <person name="Arning N."/>
            <person name="Bitard-Feildel T."/>
            <person name="Chao H."/>
            <person name="Childers C.P."/>
            <person name="Dinh H."/>
            <person name="Doddapaneni H."/>
            <person name="Dugan S."/>
            <person name="Gowin J."/>
            <person name="Greiner C."/>
            <person name="Han Y."/>
            <person name="Hu H."/>
            <person name="Hughes D.S.T."/>
            <person name="Huylmans A.-K."/>
            <person name="Kemena C."/>
            <person name="Kremer L.P.M."/>
            <person name="Lee S.L."/>
            <person name="Lopez-Ezquerra A."/>
            <person name="Mallet L."/>
            <person name="Monroy-Kuhn J.M."/>
            <person name="Moser A."/>
            <person name="Murali S.C."/>
            <person name="Muzny D.M."/>
            <person name="Otani S."/>
            <person name="Piulachs M.-D."/>
            <person name="Poelchau M."/>
            <person name="Qu J."/>
            <person name="Schaub F."/>
            <person name="Wada-Katsumata A."/>
            <person name="Worley K.C."/>
            <person name="Xie Q."/>
            <person name="Ylla G."/>
            <person name="Poulsen M."/>
            <person name="Gibbs R.A."/>
            <person name="Schal C."/>
            <person name="Richards S."/>
            <person name="Belles X."/>
            <person name="Korb J."/>
            <person name="Bornberg-Bauer E."/>
        </authorList>
    </citation>
    <scope>NUCLEOTIDE SEQUENCE [LARGE SCALE GENOMIC DNA]</scope>
    <source>
        <tissue evidence="14">Whole body</tissue>
    </source>
</reference>
<evidence type="ECO:0000259" key="13">
    <source>
        <dbReference type="Pfam" id="PF03801"/>
    </source>
</evidence>
<evidence type="ECO:0000256" key="9">
    <source>
        <dbReference type="ARBA" id="ARBA00023328"/>
    </source>
</evidence>
<evidence type="ECO:0000313" key="15">
    <source>
        <dbReference type="Proteomes" id="UP000235965"/>
    </source>
</evidence>
<feature type="region of interest" description="Disordered" evidence="12">
    <location>
        <begin position="14"/>
        <end position="36"/>
    </location>
</feature>